<evidence type="ECO:0000313" key="5">
    <source>
        <dbReference type="EMBL" id="KUK22425.1"/>
    </source>
</evidence>
<dbReference type="Pfam" id="PF00488">
    <property type="entry name" value="MutS_V"/>
    <property type="match status" value="1"/>
</dbReference>
<comment type="caution">
    <text evidence="5">The sequence shown here is derived from an EMBL/GenBank/DDBJ whole genome shotgun (WGS) entry which is preliminary data.</text>
</comment>
<evidence type="ECO:0000256" key="2">
    <source>
        <dbReference type="ARBA" id="ARBA00022840"/>
    </source>
</evidence>
<evidence type="ECO:0000256" key="1">
    <source>
        <dbReference type="ARBA" id="ARBA00022741"/>
    </source>
</evidence>
<feature type="domain" description="DNA mismatch repair proteins mutS family" evidence="4">
    <location>
        <begin position="137"/>
        <end position="311"/>
    </location>
</feature>
<dbReference type="SUPFAM" id="SSF52540">
    <property type="entry name" value="P-loop containing nucleoside triphosphate hydrolases"/>
    <property type="match status" value="1"/>
</dbReference>
<sequence>GNEGKDYTLCQPDSSRSILKRLLSVRRMYSYKLHPRDESGARALEKLTNLGLRRVAATVYYAAEHVEKFLNKIREELAFYIGCLNLLEDVEKSKISFPDPKPIDEDDVTAFRGLYDLSLLLIKRNRVISNDLNTRGKRVFFIMGANRGGKTTFLRSIGQAQLMMQAGMFVPASYFESNVCKGIFTHFKREEDPSLKRGKFEEELVRMNEIVLHLHRRSMVLFNESFSSTNEMEGSEVAYQIVRALLDSRVKVFYVTHVYELARRFTGDERVMFLQAERKPTGERTFKIKEGLPSQTSHAKDIYLKVFRSSTSTSPSS</sequence>
<keyword evidence="3" id="KW-0238">DNA-binding</keyword>
<dbReference type="PATRIC" id="fig|93930.3.peg.526"/>
<dbReference type="Gene3D" id="3.40.50.300">
    <property type="entry name" value="P-loop containing nucleotide triphosphate hydrolases"/>
    <property type="match status" value="1"/>
</dbReference>
<accession>A0A101EPZ1</accession>
<dbReference type="GO" id="GO:0006298">
    <property type="term" value="P:mismatch repair"/>
    <property type="evidence" value="ECO:0007669"/>
    <property type="project" value="InterPro"/>
</dbReference>
<feature type="non-terminal residue" evidence="5">
    <location>
        <position position="1"/>
    </location>
</feature>
<dbReference type="GO" id="GO:0030983">
    <property type="term" value="F:mismatched DNA binding"/>
    <property type="evidence" value="ECO:0007669"/>
    <property type="project" value="InterPro"/>
</dbReference>
<dbReference type="EMBL" id="LGFG01000166">
    <property type="protein sequence ID" value="KUK22425.1"/>
    <property type="molecule type" value="Genomic_DNA"/>
</dbReference>
<dbReference type="GO" id="GO:0140664">
    <property type="term" value="F:ATP-dependent DNA damage sensor activity"/>
    <property type="evidence" value="ECO:0007669"/>
    <property type="project" value="InterPro"/>
</dbReference>
<dbReference type="GO" id="GO:0005829">
    <property type="term" value="C:cytosol"/>
    <property type="evidence" value="ECO:0007669"/>
    <property type="project" value="TreeGrafter"/>
</dbReference>
<dbReference type="CDD" id="cd03243">
    <property type="entry name" value="ABC_MutS_homologs"/>
    <property type="match status" value="1"/>
</dbReference>
<dbReference type="GO" id="GO:0005524">
    <property type="term" value="F:ATP binding"/>
    <property type="evidence" value="ECO:0007669"/>
    <property type="project" value="UniProtKB-KW"/>
</dbReference>
<dbReference type="InterPro" id="IPR000432">
    <property type="entry name" value="DNA_mismatch_repair_MutS_C"/>
</dbReference>
<dbReference type="InterPro" id="IPR045076">
    <property type="entry name" value="MutS"/>
</dbReference>
<proteinExistence type="predicted"/>
<dbReference type="SMART" id="SM00534">
    <property type="entry name" value="MUTSac"/>
    <property type="match status" value="1"/>
</dbReference>
<evidence type="ECO:0000259" key="4">
    <source>
        <dbReference type="SMART" id="SM00534"/>
    </source>
</evidence>
<protein>
    <submittedName>
        <fullName evidence="5">DNA mismatch repair protein MutS domain protein</fullName>
    </submittedName>
</protein>
<gene>
    <name evidence="5" type="ORF">XD57_1480</name>
</gene>
<organism evidence="5 6">
    <name type="scientific">Thermotoga petrophila</name>
    <dbReference type="NCBI Taxonomy" id="93929"/>
    <lineage>
        <taxon>Bacteria</taxon>
        <taxon>Thermotogati</taxon>
        <taxon>Thermotogota</taxon>
        <taxon>Thermotogae</taxon>
        <taxon>Thermotogales</taxon>
        <taxon>Thermotogaceae</taxon>
        <taxon>Thermotoga</taxon>
    </lineage>
</organism>
<dbReference type="PANTHER" id="PTHR11361">
    <property type="entry name" value="DNA MISMATCH REPAIR PROTEIN MUTS FAMILY MEMBER"/>
    <property type="match status" value="1"/>
</dbReference>
<dbReference type="AlphaFoldDB" id="A0A101EPZ1"/>
<dbReference type="PANTHER" id="PTHR11361:SF34">
    <property type="entry name" value="DNA MISMATCH REPAIR PROTEIN MSH1, MITOCHONDRIAL"/>
    <property type="match status" value="1"/>
</dbReference>
<evidence type="ECO:0000256" key="3">
    <source>
        <dbReference type="ARBA" id="ARBA00023125"/>
    </source>
</evidence>
<evidence type="ECO:0000313" key="6">
    <source>
        <dbReference type="Proteomes" id="UP000058636"/>
    </source>
</evidence>
<dbReference type="InterPro" id="IPR027417">
    <property type="entry name" value="P-loop_NTPase"/>
</dbReference>
<keyword evidence="2" id="KW-0067">ATP-binding</keyword>
<keyword evidence="1" id="KW-0547">Nucleotide-binding</keyword>
<reference evidence="5 6" key="1">
    <citation type="journal article" date="2015" name="MBio">
        <title>Genome-Resolved Metagenomic Analysis Reveals Roles for Candidate Phyla and Other Microbial Community Members in Biogeochemical Transformations in Oil Reservoirs.</title>
        <authorList>
            <person name="Hu P."/>
            <person name="Tom L."/>
            <person name="Singh A."/>
            <person name="Thomas B.C."/>
            <person name="Baker B.J."/>
            <person name="Piceno Y.M."/>
            <person name="Andersen G.L."/>
            <person name="Banfield J.F."/>
        </authorList>
    </citation>
    <scope>NUCLEOTIDE SEQUENCE [LARGE SCALE GENOMIC DNA]</scope>
    <source>
        <strain evidence="5">46_26</strain>
    </source>
</reference>
<name>A0A101EPZ1_9THEM</name>
<dbReference type="Proteomes" id="UP000058636">
    <property type="component" value="Unassembled WGS sequence"/>
</dbReference>